<organism evidence="2 3">
    <name type="scientific">Paractinoplanes aksuensis</name>
    <dbReference type="NCBI Taxonomy" id="2939490"/>
    <lineage>
        <taxon>Bacteria</taxon>
        <taxon>Bacillati</taxon>
        <taxon>Actinomycetota</taxon>
        <taxon>Actinomycetes</taxon>
        <taxon>Micromonosporales</taxon>
        <taxon>Micromonosporaceae</taxon>
        <taxon>Paractinoplanes</taxon>
    </lineage>
</organism>
<protein>
    <submittedName>
        <fullName evidence="2">NERD domain-containing protein</fullName>
    </submittedName>
</protein>
<comment type="caution">
    <text evidence="2">The sequence shown here is derived from an EMBL/GenBank/DDBJ whole genome shotgun (WGS) entry which is preliminary data.</text>
</comment>
<evidence type="ECO:0000259" key="1">
    <source>
        <dbReference type="Pfam" id="PF08378"/>
    </source>
</evidence>
<evidence type="ECO:0000313" key="3">
    <source>
        <dbReference type="Proteomes" id="UP001523369"/>
    </source>
</evidence>
<dbReference type="Proteomes" id="UP001523369">
    <property type="component" value="Unassembled WGS sequence"/>
</dbReference>
<proteinExistence type="predicted"/>
<dbReference type="EMBL" id="JAMYJR010000013">
    <property type="protein sequence ID" value="MCO8271791.1"/>
    <property type="molecule type" value="Genomic_DNA"/>
</dbReference>
<dbReference type="InterPro" id="IPR011528">
    <property type="entry name" value="NERD"/>
</dbReference>
<keyword evidence="3" id="KW-1185">Reference proteome</keyword>
<dbReference type="Pfam" id="PF08378">
    <property type="entry name" value="NERD"/>
    <property type="match status" value="1"/>
</dbReference>
<feature type="domain" description="NERD" evidence="1">
    <location>
        <begin position="3"/>
        <end position="113"/>
    </location>
</feature>
<evidence type="ECO:0000313" key="2">
    <source>
        <dbReference type="EMBL" id="MCO8271791.1"/>
    </source>
</evidence>
<name>A0ABT1DNZ1_9ACTN</name>
<accession>A0ABT1DNZ1</accession>
<sequence length="175" mass="19791">MGEEALVHGLLGLDDSWVMLRGYHNRRGETDHVLVGPAGIWAVEVKRRRIRLHVMGEKWWYEKLDARGNVVDTGWAVDAGGRTWERQVTEVAADLAAWLARNGHPVPVRTAVMIMHEQAQLGRLENQSADVVGTRSAHLLEAIGRYAIPLDPQSCEAIVALIERDHQFHQRRRGR</sequence>
<gene>
    <name evidence="2" type="ORF">M1L60_14430</name>
</gene>
<reference evidence="2 3" key="1">
    <citation type="submission" date="2022-06" db="EMBL/GenBank/DDBJ databases">
        <title>New Species of the Genus Actinoplanes, ActinopZanes ferrugineus.</title>
        <authorList>
            <person name="Ding P."/>
        </authorList>
    </citation>
    <scope>NUCLEOTIDE SEQUENCE [LARGE SCALE GENOMIC DNA]</scope>
    <source>
        <strain evidence="2 3">TRM88003</strain>
    </source>
</reference>
<dbReference type="RefSeq" id="WP_253237910.1">
    <property type="nucleotide sequence ID" value="NZ_JAMYJR010000013.1"/>
</dbReference>